<comment type="caution">
    <text evidence="2">The sequence shown here is derived from an EMBL/GenBank/DDBJ whole genome shotgun (WGS) entry which is preliminary data.</text>
</comment>
<name>A0A2T6C1V1_9FLAO</name>
<evidence type="ECO:0000313" key="2">
    <source>
        <dbReference type="EMBL" id="PTX62302.1"/>
    </source>
</evidence>
<dbReference type="EMBL" id="QBKT01000003">
    <property type="protein sequence ID" value="PTX62302.1"/>
    <property type="molecule type" value="Genomic_DNA"/>
</dbReference>
<feature type="signal peptide" evidence="1">
    <location>
        <begin position="1"/>
        <end position="20"/>
    </location>
</feature>
<organism evidence="2 3">
    <name type="scientific">Kordia periserrulae</name>
    <dbReference type="NCBI Taxonomy" id="701523"/>
    <lineage>
        <taxon>Bacteria</taxon>
        <taxon>Pseudomonadati</taxon>
        <taxon>Bacteroidota</taxon>
        <taxon>Flavobacteriia</taxon>
        <taxon>Flavobacteriales</taxon>
        <taxon>Flavobacteriaceae</taxon>
        <taxon>Kordia</taxon>
    </lineage>
</organism>
<protein>
    <submittedName>
        <fullName evidence="2">Uncharacterized protein</fullName>
    </submittedName>
</protein>
<proteinExistence type="predicted"/>
<dbReference type="PROSITE" id="PS51257">
    <property type="entry name" value="PROKAR_LIPOPROTEIN"/>
    <property type="match status" value="1"/>
</dbReference>
<accession>A0A2T6C1V1</accession>
<sequence>MKYIKLIFILLFFSSCSTNKSVIGLYGKCGNEYLDCTQIELKSDKTFEYFIFMDVGGGTVVKGNWEQISTDSIKLNTFEQPKNPSTTYSGKINPDRIENIKITIRDLELPLAAAFIVVNDQNAGKAANVNGIAELETQKIKTITYHYLGQKETIEIDNPNYNEIEIIVRDLDLNAVPRFLTDKIMVLNNGKLFFNDGYSLKRTNLKNKQWK</sequence>
<keyword evidence="3" id="KW-1185">Reference proteome</keyword>
<feature type="chain" id="PRO_5015520672" evidence="1">
    <location>
        <begin position="21"/>
        <end position="211"/>
    </location>
</feature>
<dbReference type="AlphaFoldDB" id="A0A2T6C1V1"/>
<gene>
    <name evidence="2" type="ORF">C8N46_103402</name>
</gene>
<reference evidence="2 3" key="1">
    <citation type="submission" date="2018-04" db="EMBL/GenBank/DDBJ databases">
        <title>Genomic Encyclopedia of Archaeal and Bacterial Type Strains, Phase II (KMG-II): from individual species to whole genera.</title>
        <authorList>
            <person name="Goeker M."/>
        </authorList>
    </citation>
    <scope>NUCLEOTIDE SEQUENCE [LARGE SCALE GENOMIC DNA]</scope>
    <source>
        <strain evidence="2 3">DSM 25731</strain>
    </source>
</reference>
<evidence type="ECO:0000256" key="1">
    <source>
        <dbReference type="SAM" id="SignalP"/>
    </source>
</evidence>
<evidence type="ECO:0000313" key="3">
    <source>
        <dbReference type="Proteomes" id="UP000244090"/>
    </source>
</evidence>
<dbReference type="Proteomes" id="UP000244090">
    <property type="component" value="Unassembled WGS sequence"/>
</dbReference>
<keyword evidence="1" id="KW-0732">Signal</keyword>